<feature type="compositionally biased region" description="Pro residues" evidence="1">
    <location>
        <begin position="584"/>
        <end position="594"/>
    </location>
</feature>
<dbReference type="Gene3D" id="1.10.10.60">
    <property type="entry name" value="Homeodomain-like"/>
    <property type="match status" value="1"/>
</dbReference>
<reference evidence="2 3" key="1">
    <citation type="submission" date="2018-11" db="EMBL/GenBank/DDBJ databases">
        <title>Genome sequence of Apiotrichum porosum DSM 27194.</title>
        <authorList>
            <person name="Aliyu H."/>
            <person name="Gorte O."/>
            <person name="Ochsenreither K."/>
        </authorList>
    </citation>
    <scope>NUCLEOTIDE SEQUENCE [LARGE SCALE GENOMIC DNA]</scope>
    <source>
        <strain evidence="2 3">DSM 27194</strain>
    </source>
</reference>
<dbReference type="Proteomes" id="UP000279236">
    <property type="component" value="Unassembled WGS sequence"/>
</dbReference>
<feature type="region of interest" description="Disordered" evidence="1">
    <location>
        <begin position="541"/>
        <end position="601"/>
    </location>
</feature>
<dbReference type="CDD" id="cd11655">
    <property type="entry name" value="rap1_myb-like"/>
    <property type="match status" value="1"/>
</dbReference>
<feature type="compositionally biased region" description="Basic and acidic residues" evidence="1">
    <location>
        <begin position="323"/>
        <end position="346"/>
    </location>
</feature>
<dbReference type="GeneID" id="39587629"/>
<dbReference type="OrthoDB" id="435460at2759"/>
<evidence type="ECO:0008006" key="4">
    <source>
        <dbReference type="Google" id="ProtNLM"/>
    </source>
</evidence>
<name>A0A427XF43_9TREE</name>
<proteinExistence type="predicted"/>
<dbReference type="STRING" id="105984.A0A427XF43"/>
<sequence>MGILDSDKVAFAPEQLNEQSVEALSSIATKLGATVTEPEDATVLLTNPGSPAYKPLTGTAPSSSSSHPATQVPYNWLAACRAAETRIDPASRSIPHPFLQHTTPTKAGVPVRVWVSVNILRRPSTADARANQLSVENELACCGAIIVPKRSQADILIVDRKTTFYQNTIRQEMKQHGRDWQRVAEREWVDACVQNKRFLSVTSGDVKAEDDDESDELDDSFADDHNVAAAHRGPGRPVGKPRIEYTPQDDDFLCRYLAYHYPGGSWGSRKTYEVMHASQNKYPIADRHSPQSWHERFKKNAVPFRRRVEAFVAAKIDDRLKTAKERERMAEREDKNKEATALDKGKSKATNAASDVVSPSKPPAAAAAPKRKLVDKSDSDSDSSPLSPQNERQKKKGASVASSLGRSDRFGGAPASPKSKKKRSPEAPERDDDVPETTFDAGDAVAAVESQPPIDDVLVPETVLPAPAPEPALAESETVVRSHSHVIESIQVSQVTISTENGNGTQVDTTSVAIEANDTVPALPQPPLHRKTVADEIAYTSYRRRSSASSAHPRRQSTEKAKDTVNASATVPLTPVAPSGAALPPVPPSPPTPAATPLTPQQWQERVVTGQDRAQAMREAYRQRIAEYSQKYDLAPNELFEIVSAIPKKTGRCFWDDVENGLKEKFGF</sequence>
<accession>A0A427XF43</accession>
<feature type="compositionally biased region" description="Low complexity" evidence="1">
    <location>
        <begin position="352"/>
        <end position="368"/>
    </location>
</feature>
<dbReference type="AlphaFoldDB" id="A0A427XF43"/>
<evidence type="ECO:0000313" key="2">
    <source>
        <dbReference type="EMBL" id="RSH77530.1"/>
    </source>
</evidence>
<keyword evidence="3" id="KW-1185">Reference proteome</keyword>
<dbReference type="RefSeq" id="XP_028472677.1">
    <property type="nucleotide sequence ID" value="XM_028618789.1"/>
</dbReference>
<feature type="region of interest" description="Disordered" evidence="1">
    <location>
        <begin position="323"/>
        <end position="454"/>
    </location>
</feature>
<gene>
    <name evidence="2" type="ORF">EHS24_003086</name>
</gene>
<evidence type="ECO:0000256" key="1">
    <source>
        <dbReference type="SAM" id="MobiDB-lite"/>
    </source>
</evidence>
<organism evidence="2 3">
    <name type="scientific">Apiotrichum porosum</name>
    <dbReference type="NCBI Taxonomy" id="105984"/>
    <lineage>
        <taxon>Eukaryota</taxon>
        <taxon>Fungi</taxon>
        <taxon>Dikarya</taxon>
        <taxon>Basidiomycota</taxon>
        <taxon>Agaricomycotina</taxon>
        <taxon>Tremellomycetes</taxon>
        <taxon>Trichosporonales</taxon>
        <taxon>Trichosporonaceae</taxon>
        <taxon>Apiotrichum</taxon>
    </lineage>
</organism>
<evidence type="ECO:0000313" key="3">
    <source>
        <dbReference type="Proteomes" id="UP000279236"/>
    </source>
</evidence>
<comment type="caution">
    <text evidence="2">The sequence shown here is derived from an EMBL/GenBank/DDBJ whole genome shotgun (WGS) entry which is preliminary data.</text>
</comment>
<protein>
    <recommendedName>
        <fullName evidence="4">BRCT domain-containing protein</fullName>
    </recommendedName>
</protein>
<dbReference type="EMBL" id="RSCE01000015">
    <property type="protein sequence ID" value="RSH77530.1"/>
    <property type="molecule type" value="Genomic_DNA"/>
</dbReference>